<name>A0A9D2QLR6_9FIRM</name>
<dbReference type="InterPro" id="IPR020144">
    <property type="entry name" value="SpoVAB"/>
</dbReference>
<organism evidence="2 3">
    <name type="scientific">Candidatus Eisenbergiella intestinigallinarum</name>
    <dbReference type="NCBI Taxonomy" id="2838549"/>
    <lineage>
        <taxon>Bacteria</taxon>
        <taxon>Bacillati</taxon>
        <taxon>Bacillota</taxon>
        <taxon>Clostridia</taxon>
        <taxon>Lachnospirales</taxon>
        <taxon>Lachnospiraceae</taxon>
        <taxon>Eisenbergiella</taxon>
    </lineage>
</organism>
<sequence>MSPEEGLWIFFRQAGLAVAGISGGLLVSGGVFTVLMSVGLVPRFAGKTHTGRNVFLYEEMVVFGTLLGNFLSVFGYPSSFFQRLYGLFFGRAEWVWEGLTAFLLVLFGLFAGIFVGCLALAIAEMLDSIPIFARRISFRHGLGLAVLSVALGKLAGSLYYFFGKFFAS</sequence>
<gene>
    <name evidence="2" type="ORF">H9926_10410</name>
</gene>
<dbReference type="Pfam" id="PF13782">
    <property type="entry name" value="SpoVAB"/>
    <property type="match status" value="1"/>
</dbReference>
<keyword evidence="1" id="KW-0812">Transmembrane</keyword>
<proteinExistence type="predicted"/>
<dbReference type="AlphaFoldDB" id="A0A9D2QLR6"/>
<evidence type="ECO:0000256" key="1">
    <source>
        <dbReference type="SAM" id="Phobius"/>
    </source>
</evidence>
<keyword evidence="1" id="KW-1133">Transmembrane helix</keyword>
<evidence type="ECO:0000313" key="3">
    <source>
        <dbReference type="Proteomes" id="UP000823922"/>
    </source>
</evidence>
<feature type="transmembrane region" description="Helical" evidence="1">
    <location>
        <begin position="54"/>
        <end position="74"/>
    </location>
</feature>
<keyword evidence="1" id="KW-0472">Membrane</keyword>
<reference evidence="2" key="1">
    <citation type="journal article" date="2021" name="PeerJ">
        <title>Extensive microbial diversity within the chicken gut microbiome revealed by metagenomics and culture.</title>
        <authorList>
            <person name="Gilroy R."/>
            <person name="Ravi A."/>
            <person name="Getino M."/>
            <person name="Pursley I."/>
            <person name="Horton D.L."/>
            <person name="Alikhan N.F."/>
            <person name="Baker D."/>
            <person name="Gharbi K."/>
            <person name="Hall N."/>
            <person name="Watson M."/>
            <person name="Adriaenssens E.M."/>
            <person name="Foster-Nyarko E."/>
            <person name="Jarju S."/>
            <person name="Secka A."/>
            <person name="Antonio M."/>
            <person name="Oren A."/>
            <person name="Chaudhuri R.R."/>
            <person name="La Ragione R."/>
            <person name="Hildebrand F."/>
            <person name="Pallen M.J."/>
        </authorList>
    </citation>
    <scope>NUCLEOTIDE SEQUENCE</scope>
    <source>
        <strain evidence="2">ChiBcec1-1630</strain>
    </source>
</reference>
<feature type="transmembrane region" description="Helical" evidence="1">
    <location>
        <begin position="94"/>
        <end position="121"/>
    </location>
</feature>
<dbReference type="EMBL" id="DWVS01000265">
    <property type="protein sequence ID" value="HJC88414.1"/>
    <property type="molecule type" value="Genomic_DNA"/>
</dbReference>
<evidence type="ECO:0000313" key="2">
    <source>
        <dbReference type="EMBL" id="HJC88414.1"/>
    </source>
</evidence>
<reference evidence="2" key="2">
    <citation type="submission" date="2021-04" db="EMBL/GenBank/DDBJ databases">
        <authorList>
            <person name="Gilroy R."/>
        </authorList>
    </citation>
    <scope>NUCLEOTIDE SEQUENCE</scope>
    <source>
        <strain evidence="2">ChiBcec1-1630</strain>
    </source>
</reference>
<dbReference type="Proteomes" id="UP000823922">
    <property type="component" value="Unassembled WGS sequence"/>
</dbReference>
<accession>A0A9D2QLR6</accession>
<protein>
    <submittedName>
        <fullName evidence="2">Stage V sporulation protein AB</fullName>
    </submittedName>
</protein>
<comment type="caution">
    <text evidence="2">The sequence shown here is derived from an EMBL/GenBank/DDBJ whole genome shotgun (WGS) entry which is preliminary data.</text>
</comment>
<feature type="transmembrane region" description="Helical" evidence="1">
    <location>
        <begin position="16"/>
        <end position="42"/>
    </location>
</feature>
<feature type="transmembrane region" description="Helical" evidence="1">
    <location>
        <begin position="142"/>
        <end position="162"/>
    </location>
</feature>